<dbReference type="GO" id="GO:0015095">
    <property type="term" value="F:magnesium ion transmembrane transporter activity"/>
    <property type="evidence" value="ECO:0007669"/>
    <property type="project" value="TreeGrafter"/>
</dbReference>
<keyword evidence="7 9" id="KW-0472">Membrane</keyword>
<dbReference type="SUPFAM" id="SSF144083">
    <property type="entry name" value="Magnesium transport protein CorA, transmembrane region"/>
    <property type="match status" value="1"/>
</dbReference>
<accession>A0A4Q2EE28</accession>
<evidence type="ECO:0000313" key="11">
    <source>
        <dbReference type="Proteomes" id="UP000290624"/>
    </source>
</evidence>
<dbReference type="Proteomes" id="UP000290624">
    <property type="component" value="Unassembled WGS sequence"/>
</dbReference>
<comment type="caution">
    <text evidence="10">The sequence shown here is derived from an EMBL/GenBank/DDBJ whole genome shotgun (WGS) entry which is preliminary data.</text>
</comment>
<feature type="transmembrane region" description="Helical" evidence="9">
    <location>
        <begin position="342"/>
        <end position="362"/>
    </location>
</feature>
<comment type="similarity">
    <text evidence="2">Belongs to the CorA metal ion transporter (MIT) (TC 1.A.35) family.</text>
</comment>
<dbReference type="SUPFAM" id="SSF143865">
    <property type="entry name" value="CorA soluble domain-like"/>
    <property type="match status" value="1"/>
</dbReference>
<evidence type="ECO:0000256" key="3">
    <source>
        <dbReference type="ARBA" id="ARBA00022448"/>
    </source>
</evidence>
<feature type="transmembrane region" description="Helical" evidence="9">
    <location>
        <begin position="312"/>
        <end position="330"/>
    </location>
</feature>
<keyword evidence="4" id="KW-1003">Cell membrane</keyword>
<proteinExistence type="inferred from homology"/>
<evidence type="ECO:0000313" key="10">
    <source>
        <dbReference type="EMBL" id="RXW31441.1"/>
    </source>
</evidence>
<dbReference type="Pfam" id="PF01544">
    <property type="entry name" value="CorA"/>
    <property type="match status" value="1"/>
</dbReference>
<comment type="subcellular location">
    <subcellularLocation>
        <location evidence="1">Cell membrane</location>
        <topology evidence="1">Multi-pass membrane protein</topology>
    </subcellularLocation>
</comment>
<dbReference type="AlphaFoldDB" id="A0A4Q2EE28"/>
<dbReference type="GO" id="GO:0000287">
    <property type="term" value="F:magnesium ion binding"/>
    <property type="evidence" value="ECO:0007669"/>
    <property type="project" value="TreeGrafter"/>
</dbReference>
<dbReference type="PANTHER" id="PTHR46494">
    <property type="entry name" value="CORA FAMILY METAL ION TRANSPORTER (EUROFUNG)"/>
    <property type="match status" value="1"/>
</dbReference>
<evidence type="ECO:0000256" key="1">
    <source>
        <dbReference type="ARBA" id="ARBA00004651"/>
    </source>
</evidence>
<feature type="region of interest" description="Disordered" evidence="8">
    <location>
        <begin position="1"/>
        <end position="41"/>
    </location>
</feature>
<keyword evidence="3" id="KW-0813">Transport</keyword>
<gene>
    <name evidence="10" type="ORF">C1706_12310</name>
</gene>
<dbReference type="GO" id="GO:0005886">
    <property type="term" value="C:plasma membrane"/>
    <property type="evidence" value="ECO:0007669"/>
    <property type="project" value="UniProtKB-SubCell"/>
</dbReference>
<sequence length="368" mass="40558">MDQELTPGEALDSGSAQVSPAAPANADTPAPATPVAPFQDPDPSCLRAARVWRDGRLLHDRVGVNEIVTLIHDPSVLVWVDLVAPTEAELASLARRLSLPATAVEDALGPKERPKLARHDTHLCVTVYAVMPERSTPEHLEMSRISAWVIPSALITIRLNDSFDMDAVVHRWEEDPDLLKAGSGALIHGLLDAVVDDQFEWIETLDNRMEDLAGDLFAQRQVNAMFARTIFDVRGELVTLRRIVLPMREVVAGLVRDPAMASPTLRPWFDDLYDHVLRAGEWTESLRDLVSSAFETNLALNDERLNTIMKKLAGWAAIIAVPTAITGWFGQNVPYPGFNDPLGVWLSAGLIVVCAGTLYLVFKARDWL</sequence>
<dbReference type="InterPro" id="IPR045863">
    <property type="entry name" value="CorA_TM1_TM2"/>
</dbReference>
<evidence type="ECO:0000256" key="7">
    <source>
        <dbReference type="ARBA" id="ARBA00023136"/>
    </source>
</evidence>
<dbReference type="PANTHER" id="PTHR46494:SF1">
    <property type="entry name" value="CORA FAMILY METAL ION TRANSPORTER (EUROFUNG)"/>
    <property type="match status" value="1"/>
</dbReference>
<dbReference type="RefSeq" id="WP_129459534.1">
    <property type="nucleotide sequence ID" value="NZ_PPCV01000009.1"/>
</dbReference>
<protein>
    <submittedName>
        <fullName evidence="10">Magnesium transporter</fullName>
    </submittedName>
</protein>
<reference evidence="10 11" key="1">
    <citation type="submission" date="2018-01" db="EMBL/GenBank/DDBJ databases">
        <title>Lactibacter flavus gen. nov., sp. nov., a novel bacterium of the family Propionibacteriaceae isolated from raw milk and dairy products.</title>
        <authorList>
            <person name="Wenning M."/>
            <person name="Breitenwieser F."/>
            <person name="Huptas C."/>
            <person name="von Neubeck M."/>
            <person name="Busse H.-J."/>
            <person name="Scherer S."/>
        </authorList>
    </citation>
    <scope>NUCLEOTIDE SEQUENCE [LARGE SCALE GENOMIC DNA]</scope>
    <source>
        <strain evidence="10 11">VG341</strain>
    </source>
</reference>
<evidence type="ECO:0000256" key="5">
    <source>
        <dbReference type="ARBA" id="ARBA00022692"/>
    </source>
</evidence>
<evidence type="ECO:0000256" key="8">
    <source>
        <dbReference type="SAM" id="MobiDB-lite"/>
    </source>
</evidence>
<name>A0A4Q2EE28_9ACTN</name>
<keyword evidence="6 9" id="KW-1133">Transmembrane helix</keyword>
<dbReference type="Gene3D" id="3.30.460.20">
    <property type="entry name" value="CorA soluble domain-like"/>
    <property type="match status" value="1"/>
</dbReference>
<feature type="compositionally biased region" description="Low complexity" evidence="8">
    <location>
        <begin position="20"/>
        <end position="37"/>
    </location>
</feature>
<dbReference type="InterPro" id="IPR045861">
    <property type="entry name" value="CorA_cytoplasmic_dom"/>
</dbReference>
<evidence type="ECO:0000256" key="9">
    <source>
        <dbReference type="SAM" id="Phobius"/>
    </source>
</evidence>
<keyword evidence="5 9" id="KW-0812">Transmembrane</keyword>
<evidence type="ECO:0000256" key="4">
    <source>
        <dbReference type="ARBA" id="ARBA00022475"/>
    </source>
</evidence>
<dbReference type="Gene3D" id="1.20.58.340">
    <property type="entry name" value="Magnesium transport protein CorA, transmembrane region"/>
    <property type="match status" value="2"/>
</dbReference>
<evidence type="ECO:0000256" key="6">
    <source>
        <dbReference type="ARBA" id="ARBA00022989"/>
    </source>
</evidence>
<dbReference type="GO" id="GO:0050897">
    <property type="term" value="F:cobalt ion binding"/>
    <property type="evidence" value="ECO:0007669"/>
    <property type="project" value="TreeGrafter"/>
</dbReference>
<evidence type="ECO:0000256" key="2">
    <source>
        <dbReference type="ARBA" id="ARBA00009765"/>
    </source>
</evidence>
<dbReference type="OrthoDB" id="9803416at2"/>
<dbReference type="EMBL" id="PPCV01000009">
    <property type="protein sequence ID" value="RXW31441.1"/>
    <property type="molecule type" value="Genomic_DNA"/>
</dbReference>
<keyword evidence="11" id="KW-1185">Reference proteome</keyword>
<dbReference type="GO" id="GO:0015087">
    <property type="term" value="F:cobalt ion transmembrane transporter activity"/>
    <property type="evidence" value="ECO:0007669"/>
    <property type="project" value="TreeGrafter"/>
</dbReference>
<dbReference type="CDD" id="cd12822">
    <property type="entry name" value="TmCorA-like"/>
    <property type="match status" value="1"/>
</dbReference>
<dbReference type="InterPro" id="IPR002523">
    <property type="entry name" value="MgTranspt_CorA/ZnTranspt_ZntB"/>
</dbReference>
<organism evidence="10 11">
    <name type="scientific">Propioniciclava flava</name>
    <dbReference type="NCBI Taxonomy" id="2072026"/>
    <lineage>
        <taxon>Bacteria</taxon>
        <taxon>Bacillati</taxon>
        <taxon>Actinomycetota</taxon>
        <taxon>Actinomycetes</taxon>
        <taxon>Propionibacteriales</taxon>
        <taxon>Propionibacteriaceae</taxon>
        <taxon>Propioniciclava</taxon>
    </lineage>
</organism>